<dbReference type="PANTHER" id="PTHR30537:SF3">
    <property type="entry name" value="TRANSCRIPTIONAL REGULATORY PROTEIN"/>
    <property type="match status" value="1"/>
</dbReference>
<dbReference type="PRINTS" id="PR00039">
    <property type="entry name" value="HTHLYSR"/>
</dbReference>
<keyword evidence="2" id="KW-0805">Transcription regulation</keyword>
<dbReference type="InterPro" id="IPR005119">
    <property type="entry name" value="LysR_subst-bd"/>
</dbReference>
<keyword evidence="7" id="KW-1185">Reference proteome</keyword>
<comment type="similarity">
    <text evidence="1">Belongs to the LysR transcriptional regulatory family.</text>
</comment>
<dbReference type="SUPFAM" id="SSF53850">
    <property type="entry name" value="Periplasmic binding protein-like II"/>
    <property type="match status" value="1"/>
</dbReference>
<sequence length="292" mass="32037">MEWSDLRIFLAIARAGTLGAAARRIGQTQPTMGRRLRALEAAVGHTLFQRTSDGFVLTDEGAAVLRHAERMDEESLALERALAGQGGQLEGSLRVSSSDWFGLHMLTPILHEFTRLHPGVTVELLTEARLLSLSRREADLVFRIRPFDEPEVVQRKLTRIDYALYGAAGSRRPKAGDGTGCALVTMDAAFGGMPDVAWLRRMLPNARTAFRSNNRDVQAAMAASGAGLAVLPRPIGDASDRLRIVDLGEPPPGRDVWIGYHQDLRRLARLRALVDLTIERFSQSQTPAPLQG</sequence>
<reference evidence="7" key="1">
    <citation type="submission" date="2021-01" db="EMBL/GenBank/DDBJ databases">
        <title>Genome public.</title>
        <authorList>
            <person name="Liu C."/>
            <person name="Sun Q."/>
        </authorList>
    </citation>
    <scope>NUCLEOTIDE SEQUENCE [LARGE SCALE GENOMIC DNA]</scope>
    <source>
        <strain evidence="7">YIM B02556</strain>
    </source>
</reference>
<gene>
    <name evidence="6" type="ORF">JHL17_33360</name>
</gene>
<dbReference type="InterPro" id="IPR058163">
    <property type="entry name" value="LysR-type_TF_proteobact-type"/>
</dbReference>
<evidence type="ECO:0000256" key="2">
    <source>
        <dbReference type="ARBA" id="ARBA00023015"/>
    </source>
</evidence>
<dbReference type="Proteomes" id="UP000652760">
    <property type="component" value="Unassembled WGS sequence"/>
</dbReference>
<evidence type="ECO:0000313" key="6">
    <source>
        <dbReference type="EMBL" id="MBK1842295.1"/>
    </source>
</evidence>
<name>A0ABS1FFV0_9PROT</name>
<comment type="caution">
    <text evidence="6">The sequence shown here is derived from an EMBL/GenBank/DDBJ whole genome shotgun (WGS) entry which is preliminary data.</text>
</comment>
<dbReference type="PROSITE" id="PS50931">
    <property type="entry name" value="HTH_LYSR"/>
    <property type="match status" value="1"/>
</dbReference>
<keyword evidence="4" id="KW-0804">Transcription</keyword>
<evidence type="ECO:0000256" key="4">
    <source>
        <dbReference type="ARBA" id="ARBA00023163"/>
    </source>
</evidence>
<dbReference type="InterPro" id="IPR000847">
    <property type="entry name" value="LysR_HTH_N"/>
</dbReference>
<dbReference type="SUPFAM" id="SSF46785">
    <property type="entry name" value="Winged helix' DNA-binding domain"/>
    <property type="match status" value="1"/>
</dbReference>
<evidence type="ECO:0000256" key="1">
    <source>
        <dbReference type="ARBA" id="ARBA00009437"/>
    </source>
</evidence>
<dbReference type="InterPro" id="IPR036390">
    <property type="entry name" value="WH_DNA-bd_sf"/>
</dbReference>
<evidence type="ECO:0000259" key="5">
    <source>
        <dbReference type="PROSITE" id="PS50931"/>
    </source>
</evidence>
<dbReference type="InterPro" id="IPR036388">
    <property type="entry name" value="WH-like_DNA-bd_sf"/>
</dbReference>
<dbReference type="Pfam" id="PF03466">
    <property type="entry name" value="LysR_substrate"/>
    <property type="match status" value="1"/>
</dbReference>
<feature type="domain" description="HTH lysR-type" evidence="5">
    <location>
        <begin position="1"/>
        <end position="58"/>
    </location>
</feature>
<evidence type="ECO:0000313" key="7">
    <source>
        <dbReference type="Proteomes" id="UP000652760"/>
    </source>
</evidence>
<dbReference type="EMBL" id="JAENHM010000084">
    <property type="protein sequence ID" value="MBK1842295.1"/>
    <property type="molecule type" value="Genomic_DNA"/>
</dbReference>
<dbReference type="Gene3D" id="1.10.10.10">
    <property type="entry name" value="Winged helix-like DNA-binding domain superfamily/Winged helix DNA-binding domain"/>
    <property type="match status" value="1"/>
</dbReference>
<dbReference type="CDD" id="cd05466">
    <property type="entry name" value="PBP2_LTTR_substrate"/>
    <property type="match status" value="1"/>
</dbReference>
<proteinExistence type="inferred from homology"/>
<dbReference type="RefSeq" id="WP_200198952.1">
    <property type="nucleotide sequence ID" value="NZ_JAENHM010000084.1"/>
</dbReference>
<dbReference type="Gene3D" id="3.40.190.290">
    <property type="match status" value="1"/>
</dbReference>
<evidence type="ECO:0000256" key="3">
    <source>
        <dbReference type="ARBA" id="ARBA00023125"/>
    </source>
</evidence>
<organism evidence="6 7">
    <name type="scientific">Azospirillum endophyticum</name>
    <dbReference type="NCBI Taxonomy" id="2800326"/>
    <lineage>
        <taxon>Bacteria</taxon>
        <taxon>Pseudomonadati</taxon>
        <taxon>Pseudomonadota</taxon>
        <taxon>Alphaproteobacteria</taxon>
        <taxon>Rhodospirillales</taxon>
        <taxon>Azospirillaceae</taxon>
        <taxon>Azospirillum</taxon>
    </lineage>
</organism>
<accession>A0ABS1FFV0</accession>
<dbReference type="Pfam" id="PF00126">
    <property type="entry name" value="HTH_1"/>
    <property type="match status" value="1"/>
</dbReference>
<dbReference type="PANTHER" id="PTHR30537">
    <property type="entry name" value="HTH-TYPE TRANSCRIPTIONAL REGULATOR"/>
    <property type="match status" value="1"/>
</dbReference>
<keyword evidence="3" id="KW-0238">DNA-binding</keyword>
<protein>
    <submittedName>
        <fullName evidence="6">LysR family transcriptional regulator</fullName>
    </submittedName>
</protein>